<name>A0A0D7BSE3_9AGAR</name>
<organism evidence="2 3">
    <name type="scientific">Cylindrobasidium torrendii FP15055 ss-10</name>
    <dbReference type="NCBI Taxonomy" id="1314674"/>
    <lineage>
        <taxon>Eukaryota</taxon>
        <taxon>Fungi</taxon>
        <taxon>Dikarya</taxon>
        <taxon>Basidiomycota</taxon>
        <taxon>Agaricomycotina</taxon>
        <taxon>Agaricomycetes</taxon>
        <taxon>Agaricomycetidae</taxon>
        <taxon>Agaricales</taxon>
        <taxon>Marasmiineae</taxon>
        <taxon>Physalacriaceae</taxon>
        <taxon>Cylindrobasidium</taxon>
    </lineage>
</organism>
<feature type="compositionally biased region" description="Basic and acidic residues" evidence="1">
    <location>
        <begin position="672"/>
        <end position="686"/>
    </location>
</feature>
<sequence>MDRLCDEVLQFIFDELDYPGHLSVVNKRIYTVSQDPYVRAHYFLYRHGPIQALYHALGRGKLLSERVLDILISSGALLSRYFAQVAFHHYFHARTHFIKTQWARSVPLPVFTHFLKIASEHYGDIPRGKQEDDGTIFSWFLQDSRLSESSRRVDWEDVRQIFEKYKFLPFSDRDPLMAQFPRALAVEPRLLPYAVANGFVMDASYRNFIFRQMFERAPDRTADSIVQNVSELCRLDPTMFVSCTVAAEVCMEAKDNASGYNALKALNASNKLVFDLRILIEDLLKLFYKTRSVANRGTQEVLRHLWKDFPSSHPIVRHVMLLMIFLPGDISVSVPTAQAEITRLKLGPVTKTDMKSLMISPWMEKFEGLVNYMRKEVISDQASRGLTSAEIFSLMDEVAVRCLEINCKGKMLKKMVDNFPSVREAIMSAIQHHRIYLDRGQYRLCRAWYLEGDDRDYFWDGEPKGSSTPIEGASRQCLGPISQESLTSVIRNDESSSSRSRRRTGDYPFLSTQFPTSADSSGTGRWVHQEFGPRNVVTSTFLTHAIVNDNGSILEEFLHDNSQRVPLTLDHFKLLARLQKAPSYIVFRYILNGGDFYASEADYLYSKGDIKRESVSAKLSPHPRPGPSNGTRKRPRRSAAASVRSYADMDVDEPEPTTRPWATKGSCVKETGTAKENDKEREKERKAEQLRIWIKHLKELLKVEHVAHTKAKAEEAETAAKEGTERTRVYKNEFYKSLETNVRAFKKLDDERRQNAQGLGDAHASEYEDDEDYLDTRTAKRRKVVS</sequence>
<evidence type="ECO:0000313" key="3">
    <source>
        <dbReference type="Proteomes" id="UP000054007"/>
    </source>
</evidence>
<feature type="region of interest" description="Disordered" evidence="1">
    <location>
        <begin position="615"/>
        <end position="686"/>
    </location>
</feature>
<dbReference type="STRING" id="1314674.A0A0D7BSE3"/>
<gene>
    <name evidence="2" type="ORF">CYLTODRAFT_449880</name>
</gene>
<feature type="region of interest" description="Disordered" evidence="1">
    <location>
        <begin position="489"/>
        <end position="510"/>
    </location>
</feature>
<proteinExistence type="predicted"/>
<feature type="region of interest" description="Disordered" evidence="1">
    <location>
        <begin position="753"/>
        <end position="786"/>
    </location>
</feature>
<keyword evidence="3" id="KW-1185">Reference proteome</keyword>
<dbReference type="Proteomes" id="UP000054007">
    <property type="component" value="Unassembled WGS sequence"/>
</dbReference>
<protein>
    <submittedName>
        <fullName evidence="2">Uncharacterized protein</fullName>
    </submittedName>
</protein>
<evidence type="ECO:0000313" key="2">
    <source>
        <dbReference type="EMBL" id="KIY72526.1"/>
    </source>
</evidence>
<dbReference type="EMBL" id="KN880443">
    <property type="protein sequence ID" value="KIY72526.1"/>
    <property type="molecule type" value="Genomic_DNA"/>
</dbReference>
<reference evidence="2 3" key="1">
    <citation type="journal article" date="2015" name="Fungal Genet. Biol.">
        <title>Evolution of novel wood decay mechanisms in Agaricales revealed by the genome sequences of Fistulina hepatica and Cylindrobasidium torrendii.</title>
        <authorList>
            <person name="Floudas D."/>
            <person name="Held B.W."/>
            <person name="Riley R."/>
            <person name="Nagy L.G."/>
            <person name="Koehler G."/>
            <person name="Ransdell A.S."/>
            <person name="Younus H."/>
            <person name="Chow J."/>
            <person name="Chiniquy J."/>
            <person name="Lipzen A."/>
            <person name="Tritt A."/>
            <person name="Sun H."/>
            <person name="Haridas S."/>
            <person name="LaButti K."/>
            <person name="Ohm R.A."/>
            <person name="Kues U."/>
            <person name="Blanchette R.A."/>
            <person name="Grigoriev I.V."/>
            <person name="Minto R.E."/>
            <person name="Hibbett D.S."/>
        </authorList>
    </citation>
    <scope>NUCLEOTIDE SEQUENCE [LARGE SCALE GENOMIC DNA]</scope>
    <source>
        <strain evidence="2 3">FP15055 ss-10</strain>
    </source>
</reference>
<dbReference type="AlphaFoldDB" id="A0A0D7BSE3"/>
<accession>A0A0D7BSE3</accession>
<evidence type="ECO:0000256" key="1">
    <source>
        <dbReference type="SAM" id="MobiDB-lite"/>
    </source>
</evidence>
<dbReference type="OrthoDB" id="270318at2759"/>